<keyword evidence="4" id="KW-1185">Reference proteome</keyword>
<evidence type="ECO:0000259" key="1">
    <source>
        <dbReference type="Pfam" id="PF00107"/>
    </source>
</evidence>
<dbReference type="PANTHER" id="PTHR43677">
    <property type="entry name" value="SHORT-CHAIN DEHYDROGENASE/REDUCTASE"/>
    <property type="match status" value="1"/>
</dbReference>
<sequence>MSSTLPTTHQALVIESKELGLQLETVPTPGATPGSLILQVLAASILSYHKEIYNGKRPYPLATPLVGGVSAIGRVAATGPDATLLKAGQLVFFDCTIRGRDDPSAMYLVGIHEGFSDGSRKLAREVWHDGAFAEYIRVPLENCLALNETKLCQELSYSIPDLMYLSNLLVAYGGLRDIRIEAGDTVVVCPATGAFGGAGVLVAAAMGAKVIAMGRNETELERLKKYMRRGLPWSAIETVKITGDQSADTAALEVHGPVDAILDLTPPFASGSTHLKSAVAALRYEGRVSLMGFNDMPLSEAKLIADNITLKGKLMYSREDMKQSVKILERGMLPKGGDLVDTKIYSLADHKSALDAAAEWTGLGKQVVFVP</sequence>
<dbReference type="OrthoDB" id="5407715at2759"/>
<dbReference type="GO" id="GO:0016491">
    <property type="term" value="F:oxidoreductase activity"/>
    <property type="evidence" value="ECO:0007669"/>
    <property type="project" value="TreeGrafter"/>
</dbReference>
<gene>
    <name evidence="3" type="ORF">HII31_05987</name>
</gene>
<dbReference type="AlphaFoldDB" id="A0A8H6VIC0"/>
<dbReference type="GO" id="GO:0005739">
    <property type="term" value="C:mitochondrion"/>
    <property type="evidence" value="ECO:0007669"/>
    <property type="project" value="TreeGrafter"/>
</dbReference>
<organism evidence="3 4">
    <name type="scientific">Pseudocercospora fuligena</name>
    <dbReference type="NCBI Taxonomy" id="685502"/>
    <lineage>
        <taxon>Eukaryota</taxon>
        <taxon>Fungi</taxon>
        <taxon>Dikarya</taxon>
        <taxon>Ascomycota</taxon>
        <taxon>Pezizomycotina</taxon>
        <taxon>Dothideomycetes</taxon>
        <taxon>Dothideomycetidae</taxon>
        <taxon>Mycosphaerellales</taxon>
        <taxon>Mycosphaerellaceae</taxon>
        <taxon>Pseudocercospora</taxon>
    </lineage>
</organism>
<evidence type="ECO:0000259" key="2">
    <source>
        <dbReference type="Pfam" id="PF08240"/>
    </source>
</evidence>
<dbReference type="SUPFAM" id="SSF50129">
    <property type="entry name" value="GroES-like"/>
    <property type="match status" value="1"/>
</dbReference>
<dbReference type="EMBL" id="JABCIY010000114">
    <property type="protein sequence ID" value="KAF7192670.1"/>
    <property type="molecule type" value="Genomic_DNA"/>
</dbReference>
<protein>
    <submittedName>
        <fullName evidence="3">Alcohol dehydrogenase 1</fullName>
    </submittedName>
</protein>
<evidence type="ECO:0000313" key="3">
    <source>
        <dbReference type="EMBL" id="KAF7192670.1"/>
    </source>
</evidence>
<dbReference type="InterPro" id="IPR013154">
    <property type="entry name" value="ADH-like_N"/>
</dbReference>
<dbReference type="Gene3D" id="3.90.180.10">
    <property type="entry name" value="Medium-chain alcohol dehydrogenases, catalytic domain"/>
    <property type="match status" value="1"/>
</dbReference>
<accession>A0A8H6VIC0</accession>
<dbReference type="PANTHER" id="PTHR43677:SF4">
    <property type="entry name" value="QUINONE OXIDOREDUCTASE-LIKE PROTEIN 2"/>
    <property type="match status" value="1"/>
</dbReference>
<dbReference type="SUPFAM" id="SSF51735">
    <property type="entry name" value="NAD(P)-binding Rossmann-fold domains"/>
    <property type="match status" value="1"/>
</dbReference>
<dbReference type="InterPro" id="IPR051397">
    <property type="entry name" value="Zn-ADH-like_protein"/>
</dbReference>
<feature type="domain" description="Alcohol dehydrogenase-like N-terminal" evidence="2">
    <location>
        <begin position="33"/>
        <end position="146"/>
    </location>
</feature>
<evidence type="ECO:0000313" key="4">
    <source>
        <dbReference type="Proteomes" id="UP000660729"/>
    </source>
</evidence>
<proteinExistence type="predicted"/>
<dbReference type="InterPro" id="IPR013149">
    <property type="entry name" value="ADH-like_C"/>
</dbReference>
<dbReference type="CDD" id="cd05188">
    <property type="entry name" value="MDR"/>
    <property type="match status" value="1"/>
</dbReference>
<dbReference type="InterPro" id="IPR036291">
    <property type="entry name" value="NAD(P)-bd_dom_sf"/>
</dbReference>
<dbReference type="Pfam" id="PF00107">
    <property type="entry name" value="ADH_zinc_N"/>
    <property type="match status" value="1"/>
</dbReference>
<name>A0A8H6VIC0_9PEZI</name>
<dbReference type="Gene3D" id="3.40.50.720">
    <property type="entry name" value="NAD(P)-binding Rossmann-like Domain"/>
    <property type="match status" value="1"/>
</dbReference>
<comment type="caution">
    <text evidence="3">The sequence shown here is derived from an EMBL/GenBank/DDBJ whole genome shotgun (WGS) entry which is preliminary data.</text>
</comment>
<reference evidence="3" key="1">
    <citation type="submission" date="2020-04" db="EMBL/GenBank/DDBJ databases">
        <title>Draft genome resource of the tomato pathogen Pseudocercospora fuligena.</title>
        <authorList>
            <person name="Zaccaron A."/>
        </authorList>
    </citation>
    <scope>NUCLEOTIDE SEQUENCE</scope>
    <source>
        <strain evidence="3">PF001</strain>
    </source>
</reference>
<dbReference type="InterPro" id="IPR011032">
    <property type="entry name" value="GroES-like_sf"/>
</dbReference>
<dbReference type="Proteomes" id="UP000660729">
    <property type="component" value="Unassembled WGS sequence"/>
</dbReference>
<feature type="domain" description="Alcohol dehydrogenase-like C-terminal" evidence="1">
    <location>
        <begin position="196"/>
        <end position="329"/>
    </location>
</feature>
<dbReference type="Pfam" id="PF08240">
    <property type="entry name" value="ADH_N"/>
    <property type="match status" value="1"/>
</dbReference>